<dbReference type="Gene3D" id="1.10.238.10">
    <property type="entry name" value="EF-hand"/>
    <property type="match status" value="2"/>
</dbReference>
<dbReference type="PROSITE" id="PS00018">
    <property type="entry name" value="EF_HAND_1"/>
    <property type="match status" value="2"/>
</dbReference>
<proteinExistence type="predicted"/>
<name>A0A816FWV1_ADIRI</name>
<feature type="domain" description="EF-hand" evidence="3">
    <location>
        <begin position="117"/>
        <end position="152"/>
    </location>
</feature>
<feature type="domain" description="EF-hand" evidence="3">
    <location>
        <begin position="80"/>
        <end position="115"/>
    </location>
</feature>
<dbReference type="PANTHER" id="PTHR23048:SF0">
    <property type="entry name" value="CALMODULIN LIKE 3"/>
    <property type="match status" value="1"/>
</dbReference>
<sequence>MPPKSGKIESNLIGSRSGKKQVVNKINDVTERTQQNVLERFTYEQLAEFRELFNMFDKDNQGFLTLQALVSTMKSVGQTPTEADAIDLMREIDIDNSGTIDFYEFVHIISRKMHPSETTQEIRQAFNLFDQNQDGMITLDDLQMTVEKYLKTAINDFDLPQMVELAAADDNASEQISFEDFLRVAVCRTDKKRSDGTST</sequence>
<evidence type="ECO:0000259" key="3">
    <source>
        <dbReference type="PROSITE" id="PS50222"/>
    </source>
</evidence>
<dbReference type="SMART" id="SM00054">
    <property type="entry name" value="EFh"/>
    <property type="match status" value="3"/>
</dbReference>
<keyword evidence="2" id="KW-0106">Calcium</keyword>
<protein>
    <recommendedName>
        <fullName evidence="3">EF-hand domain-containing protein</fullName>
    </recommendedName>
</protein>
<dbReference type="InterPro" id="IPR011992">
    <property type="entry name" value="EF-hand-dom_pair"/>
</dbReference>
<feature type="domain" description="EF-hand" evidence="3">
    <location>
        <begin position="44"/>
        <end position="79"/>
    </location>
</feature>
<dbReference type="InterPro" id="IPR018247">
    <property type="entry name" value="EF_Hand_1_Ca_BS"/>
</dbReference>
<evidence type="ECO:0000313" key="4">
    <source>
        <dbReference type="EMBL" id="CAF1666615.1"/>
    </source>
</evidence>
<dbReference type="InterPro" id="IPR050230">
    <property type="entry name" value="CALM/Myosin/TropC-like"/>
</dbReference>
<accession>A0A816FWV1</accession>
<dbReference type="PROSITE" id="PS50222">
    <property type="entry name" value="EF_HAND_2"/>
    <property type="match status" value="3"/>
</dbReference>
<dbReference type="Pfam" id="PF13499">
    <property type="entry name" value="EF-hand_7"/>
    <property type="match status" value="2"/>
</dbReference>
<organism evidence="4 5">
    <name type="scientific">Adineta ricciae</name>
    <name type="common">Rotifer</name>
    <dbReference type="NCBI Taxonomy" id="249248"/>
    <lineage>
        <taxon>Eukaryota</taxon>
        <taxon>Metazoa</taxon>
        <taxon>Spiralia</taxon>
        <taxon>Gnathifera</taxon>
        <taxon>Rotifera</taxon>
        <taxon>Eurotatoria</taxon>
        <taxon>Bdelloidea</taxon>
        <taxon>Adinetida</taxon>
        <taxon>Adinetidae</taxon>
        <taxon>Adineta</taxon>
    </lineage>
</organism>
<dbReference type="PANTHER" id="PTHR23048">
    <property type="entry name" value="MYOSIN LIGHT CHAIN 1, 3"/>
    <property type="match status" value="1"/>
</dbReference>
<dbReference type="AlphaFoldDB" id="A0A816FWV1"/>
<keyword evidence="5" id="KW-1185">Reference proteome</keyword>
<dbReference type="CDD" id="cd00051">
    <property type="entry name" value="EFh"/>
    <property type="match status" value="1"/>
</dbReference>
<evidence type="ECO:0000256" key="1">
    <source>
        <dbReference type="ARBA" id="ARBA00022737"/>
    </source>
</evidence>
<comment type="caution">
    <text evidence="4">The sequence shown here is derived from an EMBL/GenBank/DDBJ whole genome shotgun (WGS) entry which is preliminary data.</text>
</comment>
<dbReference type="GO" id="GO:0005509">
    <property type="term" value="F:calcium ion binding"/>
    <property type="evidence" value="ECO:0007669"/>
    <property type="project" value="InterPro"/>
</dbReference>
<dbReference type="FunFam" id="1.10.238.10:FF:000527">
    <property type="entry name" value="Calmodulin-3"/>
    <property type="match status" value="1"/>
</dbReference>
<evidence type="ECO:0000313" key="5">
    <source>
        <dbReference type="Proteomes" id="UP000663828"/>
    </source>
</evidence>
<keyword evidence="1" id="KW-0677">Repeat</keyword>
<dbReference type="GO" id="GO:0016460">
    <property type="term" value="C:myosin II complex"/>
    <property type="evidence" value="ECO:0007669"/>
    <property type="project" value="TreeGrafter"/>
</dbReference>
<reference evidence="4" key="1">
    <citation type="submission" date="2021-02" db="EMBL/GenBank/DDBJ databases">
        <authorList>
            <person name="Nowell W R."/>
        </authorList>
    </citation>
    <scope>NUCLEOTIDE SEQUENCE</scope>
</reference>
<dbReference type="InterPro" id="IPR002048">
    <property type="entry name" value="EF_hand_dom"/>
</dbReference>
<gene>
    <name evidence="4" type="ORF">XAT740_LOCUS57897</name>
</gene>
<dbReference type="EMBL" id="CAJNOR010012260">
    <property type="protein sequence ID" value="CAF1666615.1"/>
    <property type="molecule type" value="Genomic_DNA"/>
</dbReference>
<dbReference type="Proteomes" id="UP000663828">
    <property type="component" value="Unassembled WGS sequence"/>
</dbReference>
<dbReference type="SUPFAM" id="SSF47473">
    <property type="entry name" value="EF-hand"/>
    <property type="match status" value="1"/>
</dbReference>
<evidence type="ECO:0000256" key="2">
    <source>
        <dbReference type="ARBA" id="ARBA00022837"/>
    </source>
</evidence>